<dbReference type="Pfam" id="PF04338">
    <property type="entry name" value="DUF481"/>
    <property type="match status" value="1"/>
</dbReference>
<evidence type="ECO:0000256" key="1">
    <source>
        <dbReference type="SAM" id="SignalP"/>
    </source>
</evidence>
<name>A0A7H1J739_9GAMM</name>
<sequence>MKNRYQLPLLAIFATQLAYAADTNPQNKSDKSWQGSAELGVLLTSGNSDTTNLNSKFNVTQQLKTWRNTYTFASIYAESDDIKTEEQYRSSIQADYIFNDRQFWYLRGAYNKDLFSGYEYQSSASTGYGNRFWQEEDGSYLEASVGAGYRNNKIDEDYTTDSSERTPIARFSATYEEHLSKTSLFRQELNSEISTENGSAISESISSLQANIVDNLAMKLSYRVKHSTDVPVDTKKTNTETSVSVLYSF</sequence>
<organism evidence="2 3">
    <name type="scientific">Marinomonas arctica</name>
    <dbReference type="NCBI Taxonomy" id="383750"/>
    <lineage>
        <taxon>Bacteria</taxon>
        <taxon>Pseudomonadati</taxon>
        <taxon>Pseudomonadota</taxon>
        <taxon>Gammaproteobacteria</taxon>
        <taxon>Oceanospirillales</taxon>
        <taxon>Oceanospirillaceae</taxon>
        <taxon>Marinomonas</taxon>
    </lineage>
</organism>
<accession>A0A7H1J739</accession>
<dbReference type="EMBL" id="CP061081">
    <property type="protein sequence ID" value="QNT06305.1"/>
    <property type="molecule type" value="Genomic_DNA"/>
</dbReference>
<dbReference type="InterPro" id="IPR007433">
    <property type="entry name" value="DUF481"/>
</dbReference>
<reference evidence="2 3" key="1">
    <citation type="submission" date="2020-09" db="EMBL/GenBank/DDBJ databases">
        <title>Complete genome sequence of an Arctic sea ice bacterium Marinomonas arctica BSI20414.</title>
        <authorList>
            <person name="Liao L."/>
            <person name="Chen B."/>
        </authorList>
    </citation>
    <scope>NUCLEOTIDE SEQUENCE [LARGE SCALE GENOMIC DNA]</scope>
    <source>
        <strain evidence="2 3">BSI20414</strain>
    </source>
</reference>
<dbReference type="KEGG" id="mard:IBG28_01155"/>
<proteinExistence type="predicted"/>
<feature type="signal peptide" evidence="1">
    <location>
        <begin position="1"/>
        <end position="20"/>
    </location>
</feature>
<keyword evidence="3" id="KW-1185">Reference proteome</keyword>
<protein>
    <submittedName>
        <fullName evidence="2">DUF481 domain-containing protein</fullName>
    </submittedName>
</protein>
<keyword evidence="1" id="KW-0732">Signal</keyword>
<dbReference type="Proteomes" id="UP000516370">
    <property type="component" value="Chromosome"/>
</dbReference>
<gene>
    <name evidence="2" type="ORF">IBG28_01155</name>
</gene>
<evidence type="ECO:0000313" key="3">
    <source>
        <dbReference type="Proteomes" id="UP000516370"/>
    </source>
</evidence>
<feature type="chain" id="PRO_5028812586" evidence="1">
    <location>
        <begin position="21"/>
        <end position="249"/>
    </location>
</feature>
<evidence type="ECO:0000313" key="2">
    <source>
        <dbReference type="EMBL" id="QNT06305.1"/>
    </source>
</evidence>
<dbReference type="AlphaFoldDB" id="A0A7H1J739"/>
<dbReference type="OrthoDB" id="5292716at2"/>
<dbReference type="RefSeq" id="WP_111608475.1">
    <property type="nucleotide sequence ID" value="NZ_BMLJ01000008.1"/>
</dbReference>